<dbReference type="Gramene" id="Pp3c1_38440V3.3">
    <property type="protein sequence ID" value="Pp3c1_38440V3.3"/>
    <property type="gene ID" value="Pp3c1_38440"/>
</dbReference>
<organism evidence="8">
    <name type="scientific">Physcomitrium patens</name>
    <name type="common">Spreading-leaved earth moss</name>
    <name type="synonym">Physcomitrella patens</name>
    <dbReference type="NCBI Taxonomy" id="3218"/>
    <lineage>
        <taxon>Eukaryota</taxon>
        <taxon>Viridiplantae</taxon>
        <taxon>Streptophyta</taxon>
        <taxon>Embryophyta</taxon>
        <taxon>Bryophyta</taxon>
        <taxon>Bryophytina</taxon>
        <taxon>Bryopsida</taxon>
        <taxon>Funariidae</taxon>
        <taxon>Funariales</taxon>
        <taxon>Funariaceae</taxon>
        <taxon>Physcomitrium</taxon>
    </lineage>
</organism>
<dbReference type="RefSeq" id="XP_024376758.1">
    <property type="nucleotide sequence ID" value="XM_024520990.2"/>
</dbReference>
<dbReference type="HOGENOM" id="CLU_913346_0_0_1"/>
<keyword evidence="3" id="KW-0238">DNA-binding</keyword>
<reference evidence="8 10" key="1">
    <citation type="journal article" date="2008" name="Science">
        <title>The Physcomitrella genome reveals evolutionary insights into the conquest of land by plants.</title>
        <authorList>
            <person name="Rensing S."/>
            <person name="Lang D."/>
            <person name="Zimmer A."/>
            <person name="Terry A."/>
            <person name="Salamov A."/>
            <person name="Shapiro H."/>
            <person name="Nishiyama T."/>
            <person name="Perroud P.-F."/>
            <person name="Lindquist E."/>
            <person name="Kamisugi Y."/>
            <person name="Tanahashi T."/>
            <person name="Sakakibara K."/>
            <person name="Fujita T."/>
            <person name="Oishi K."/>
            <person name="Shin-I T."/>
            <person name="Kuroki Y."/>
            <person name="Toyoda A."/>
            <person name="Suzuki Y."/>
            <person name="Hashimoto A."/>
            <person name="Yamaguchi K."/>
            <person name="Sugano A."/>
            <person name="Kohara Y."/>
            <person name="Fujiyama A."/>
            <person name="Anterola A."/>
            <person name="Aoki S."/>
            <person name="Ashton N."/>
            <person name="Barbazuk W.B."/>
            <person name="Barker E."/>
            <person name="Bennetzen J."/>
            <person name="Bezanilla M."/>
            <person name="Blankenship R."/>
            <person name="Cho S.H."/>
            <person name="Dutcher S."/>
            <person name="Estelle M."/>
            <person name="Fawcett J.A."/>
            <person name="Gundlach H."/>
            <person name="Hanada K."/>
            <person name="Heyl A."/>
            <person name="Hicks K.A."/>
            <person name="Hugh J."/>
            <person name="Lohr M."/>
            <person name="Mayer K."/>
            <person name="Melkozernov A."/>
            <person name="Murata T."/>
            <person name="Nelson D."/>
            <person name="Pils B."/>
            <person name="Prigge M."/>
            <person name="Reiss B."/>
            <person name="Renner T."/>
            <person name="Rombauts S."/>
            <person name="Rushton P."/>
            <person name="Sanderfoot A."/>
            <person name="Schween G."/>
            <person name="Shiu S.-H."/>
            <person name="Stueber K."/>
            <person name="Theodoulou F.L."/>
            <person name="Tu H."/>
            <person name="Van de Peer Y."/>
            <person name="Verrier P.J."/>
            <person name="Waters E."/>
            <person name="Wood A."/>
            <person name="Yang L."/>
            <person name="Cove D."/>
            <person name="Cuming A."/>
            <person name="Hasebe M."/>
            <person name="Lucas S."/>
            <person name="Mishler D.B."/>
            <person name="Reski R."/>
            <person name="Grigoriev I."/>
            <person name="Quatrano R.S."/>
            <person name="Boore J.L."/>
        </authorList>
    </citation>
    <scope>NUCLEOTIDE SEQUENCE [LARGE SCALE GENOMIC DNA]</scope>
    <source>
        <strain evidence="9 10">cv. Gransden 2004</strain>
    </source>
</reference>
<dbReference type="PaxDb" id="3218-PP1S147_89V6.3"/>
<dbReference type="PROSITE" id="PS00036">
    <property type="entry name" value="BZIP_BASIC"/>
    <property type="match status" value="1"/>
</dbReference>
<dbReference type="GeneID" id="112282867"/>
<dbReference type="PROSITE" id="PS50217">
    <property type="entry name" value="BZIP"/>
    <property type="match status" value="1"/>
</dbReference>
<dbReference type="Gramene" id="Pp3c1_38440V3.1">
    <property type="protein sequence ID" value="Pp3c1_38440V3.1"/>
    <property type="gene ID" value="Pp3c1_38440"/>
</dbReference>
<dbReference type="GO" id="GO:0003700">
    <property type="term" value="F:DNA-binding transcription factor activity"/>
    <property type="evidence" value="ECO:0000318"/>
    <property type="project" value="GO_Central"/>
</dbReference>
<dbReference type="SMART" id="SM00338">
    <property type="entry name" value="BRLZ"/>
    <property type="match status" value="1"/>
</dbReference>
<sequence>MCHGLIEKRPATVCVPDLLRDLVYQEPGWDGFGDDYPSVYSSVEMPMINEPLLRESSGLSDGALAEIVNDYSSVLKKLDSEEVDSADASAFASTGALSTWFDCFKDDICTVTKSTPKESALLVPKLSPADGPQDAAGVLQSVPKSRKSRKSVAGEQGHAQHDSEMDDVAPALIDEKRKRRMSSNRASAQRSRQRKQERLDELEILTAQLRLENATLSRRSQLAEQRAKIFQGERNNLAKMVDGLRKELDAIRQQNVQGSPDCGTESFTSGNHTSGLCNMVGGGEASQVADVKLETSSKGDLKNVYGNFDAMKRNISSSDLSRGIYGDLYSVLDSIQFDVGIGAEVPDLLKEEWYGSFTECLNA</sequence>
<dbReference type="SUPFAM" id="SSF57959">
    <property type="entry name" value="Leucine zipper domain"/>
    <property type="match status" value="1"/>
</dbReference>
<dbReference type="Pfam" id="PF00170">
    <property type="entry name" value="bZIP_1"/>
    <property type="match status" value="1"/>
</dbReference>
<evidence type="ECO:0000259" key="7">
    <source>
        <dbReference type="PROSITE" id="PS50217"/>
    </source>
</evidence>
<accession>A9T0R0</accession>
<feature type="region of interest" description="Disordered" evidence="6">
    <location>
        <begin position="124"/>
        <end position="197"/>
    </location>
</feature>
<dbReference type="InterPro" id="IPR046347">
    <property type="entry name" value="bZIP_sf"/>
</dbReference>
<comment type="subcellular location">
    <subcellularLocation>
        <location evidence="1">Nucleus</location>
    </subcellularLocation>
</comment>
<evidence type="ECO:0000256" key="6">
    <source>
        <dbReference type="SAM" id="MobiDB-lite"/>
    </source>
</evidence>
<dbReference type="Proteomes" id="UP000006727">
    <property type="component" value="Chromosome 1"/>
</dbReference>
<keyword evidence="10" id="KW-1185">Reference proteome</keyword>
<dbReference type="GO" id="GO:0000976">
    <property type="term" value="F:transcription cis-regulatory region binding"/>
    <property type="evidence" value="ECO:0000318"/>
    <property type="project" value="GO_Central"/>
</dbReference>
<evidence type="ECO:0000256" key="3">
    <source>
        <dbReference type="ARBA" id="ARBA00023125"/>
    </source>
</evidence>
<proteinExistence type="predicted"/>
<dbReference type="GO" id="GO:0045893">
    <property type="term" value="P:positive regulation of DNA-templated transcription"/>
    <property type="evidence" value="ECO:0000318"/>
    <property type="project" value="GO_Central"/>
</dbReference>
<dbReference type="PANTHER" id="PTHR45764">
    <property type="entry name" value="BZIP TRANSCRIPTION FACTOR 44"/>
    <property type="match status" value="1"/>
</dbReference>
<evidence type="ECO:0000256" key="4">
    <source>
        <dbReference type="ARBA" id="ARBA00023163"/>
    </source>
</evidence>
<dbReference type="InterPro" id="IPR004827">
    <property type="entry name" value="bZIP"/>
</dbReference>
<reference evidence="8 10" key="2">
    <citation type="journal article" date="2018" name="Plant J.">
        <title>The Physcomitrella patens chromosome-scale assembly reveals moss genome structure and evolution.</title>
        <authorList>
            <person name="Lang D."/>
            <person name="Ullrich K.K."/>
            <person name="Murat F."/>
            <person name="Fuchs J."/>
            <person name="Jenkins J."/>
            <person name="Haas F.B."/>
            <person name="Piednoel M."/>
            <person name="Gundlach H."/>
            <person name="Van Bel M."/>
            <person name="Meyberg R."/>
            <person name="Vives C."/>
            <person name="Morata J."/>
            <person name="Symeonidi A."/>
            <person name="Hiss M."/>
            <person name="Muchero W."/>
            <person name="Kamisugi Y."/>
            <person name="Saleh O."/>
            <person name="Blanc G."/>
            <person name="Decker E.L."/>
            <person name="van Gessel N."/>
            <person name="Grimwood J."/>
            <person name="Hayes R.D."/>
            <person name="Graham S.W."/>
            <person name="Gunter L.E."/>
            <person name="McDaniel S.F."/>
            <person name="Hoernstein S.N.W."/>
            <person name="Larsson A."/>
            <person name="Li F.W."/>
            <person name="Perroud P.F."/>
            <person name="Phillips J."/>
            <person name="Ranjan P."/>
            <person name="Rokshar D.S."/>
            <person name="Rothfels C.J."/>
            <person name="Schneider L."/>
            <person name="Shu S."/>
            <person name="Stevenson D.W."/>
            <person name="Thummler F."/>
            <person name="Tillich M."/>
            <person name="Villarreal Aguilar J.C."/>
            <person name="Widiez T."/>
            <person name="Wong G.K."/>
            <person name="Wymore A."/>
            <person name="Zhang Y."/>
            <person name="Zimmer A.D."/>
            <person name="Quatrano R.S."/>
            <person name="Mayer K.F.X."/>
            <person name="Goodstein D."/>
            <person name="Casacuberta J.M."/>
            <person name="Vandepoele K."/>
            <person name="Reski R."/>
            <person name="Cuming A.C."/>
            <person name="Tuskan G.A."/>
            <person name="Maumus F."/>
            <person name="Salse J."/>
            <person name="Schmutz J."/>
            <person name="Rensing S.A."/>
        </authorList>
    </citation>
    <scope>NUCLEOTIDE SEQUENCE [LARGE SCALE GENOMIC DNA]</scope>
    <source>
        <strain evidence="9 10">cv. Gransden 2004</strain>
    </source>
</reference>
<dbReference type="GO" id="GO:0046982">
    <property type="term" value="F:protein heterodimerization activity"/>
    <property type="evidence" value="ECO:0007669"/>
    <property type="project" value="UniProtKB-ARBA"/>
</dbReference>
<evidence type="ECO:0000256" key="1">
    <source>
        <dbReference type="ARBA" id="ARBA00004123"/>
    </source>
</evidence>
<dbReference type="Gene3D" id="1.20.5.170">
    <property type="match status" value="1"/>
</dbReference>
<dbReference type="EnsemblPlants" id="Pp3c1_38440V3.1">
    <property type="protein sequence ID" value="Pp3c1_38440V3.1"/>
    <property type="gene ID" value="Pp3c1_38440"/>
</dbReference>
<name>A9T0R0_PHYPA</name>
<dbReference type="Gramene" id="Pp3c1_38440V3.2">
    <property type="protein sequence ID" value="Pp3c1_38440V3.2"/>
    <property type="gene ID" value="Pp3c1_38440"/>
</dbReference>
<evidence type="ECO:0000313" key="10">
    <source>
        <dbReference type="Proteomes" id="UP000006727"/>
    </source>
</evidence>
<keyword evidence="4" id="KW-0804">Transcription</keyword>
<dbReference type="InterPro" id="IPR045314">
    <property type="entry name" value="bZIP_plant_GBF1"/>
</dbReference>
<feature type="domain" description="BZIP" evidence="7">
    <location>
        <begin position="174"/>
        <end position="237"/>
    </location>
</feature>
<evidence type="ECO:0000313" key="8">
    <source>
        <dbReference type="EMBL" id="PNR63354.1"/>
    </source>
</evidence>
<keyword evidence="5" id="KW-0539">Nucleus</keyword>
<dbReference type="KEGG" id="ppp:112282867"/>
<dbReference type="RefSeq" id="XP_073394293.1">
    <property type="nucleotide sequence ID" value="XM_073538192.1"/>
</dbReference>
<dbReference type="EnsemblPlants" id="Pp3c1_38440V3.2">
    <property type="protein sequence ID" value="Pp3c1_38440V3.2"/>
    <property type="gene ID" value="Pp3c1_38440"/>
</dbReference>
<dbReference type="EMBL" id="ABEU02000001">
    <property type="protein sequence ID" value="PNR63354.1"/>
    <property type="molecule type" value="Genomic_DNA"/>
</dbReference>
<dbReference type="PANTHER" id="PTHR45764:SF38">
    <property type="entry name" value="BZIP TRANSCRIPTION FACTOR 44"/>
    <property type="match status" value="1"/>
</dbReference>
<dbReference type="AlphaFoldDB" id="A9T0R0"/>
<evidence type="ECO:0000313" key="9">
    <source>
        <dbReference type="EnsemblPlants" id="Pp3c1_38440V3.1"/>
    </source>
</evidence>
<evidence type="ECO:0000256" key="5">
    <source>
        <dbReference type="ARBA" id="ARBA00023242"/>
    </source>
</evidence>
<keyword evidence="2" id="KW-0805">Transcription regulation</keyword>
<dbReference type="OrthoDB" id="10451066at2759"/>
<gene>
    <name evidence="9" type="primary">LOC112282867</name>
    <name evidence="8" type="ORF">PHYPA_001779</name>
</gene>
<reference evidence="9" key="3">
    <citation type="submission" date="2020-12" db="UniProtKB">
        <authorList>
            <consortium name="EnsemblPlants"/>
        </authorList>
    </citation>
    <scope>IDENTIFICATION</scope>
</reference>
<dbReference type="CDD" id="cd14702">
    <property type="entry name" value="bZIP_plant_GBF1"/>
    <property type="match status" value="1"/>
</dbReference>
<dbReference type="GO" id="GO:0005634">
    <property type="term" value="C:nucleus"/>
    <property type="evidence" value="ECO:0000318"/>
    <property type="project" value="GO_Central"/>
</dbReference>
<evidence type="ECO:0000256" key="2">
    <source>
        <dbReference type="ARBA" id="ARBA00023015"/>
    </source>
</evidence>
<protein>
    <recommendedName>
        <fullName evidence="7">BZIP domain-containing protein</fullName>
    </recommendedName>
</protein>
<dbReference type="EnsemblPlants" id="Pp3c1_38440V3.3">
    <property type="protein sequence ID" value="Pp3c1_38440V3.3"/>
    <property type="gene ID" value="Pp3c1_38440"/>
</dbReference>